<dbReference type="Proteomes" id="UP000677803">
    <property type="component" value="Unassembled WGS sequence"/>
</dbReference>
<dbReference type="InterPro" id="IPR036322">
    <property type="entry name" value="WD40_repeat_dom_sf"/>
</dbReference>
<keyword evidence="3" id="KW-1185">Reference proteome</keyword>
<dbReference type="GO" id="GO:0006913">
    <property type="term" value="P:nucleocytoplasmic transport"/>
    <property type="evidence" value="ECO:0007669"/>
    <property type="project" value="TreeGrafter"/>
</dbReference>
<dbReference type="Gene3D" id="2.130.10.10">
    <property type="entry name" value="YVTN repeat-like/Quinoprotein amine dehydrogenase"/>
    <property type="match status" value="1"/>
</dbReference>
<evidence type="ECO:0000259" key="1">
    <source>
        <dbReference type="Pfam" id="PF25460"/>
    </source>
</evidence>
<organism evidence="2 3">
    <name type="scientific">Menidia menidia</name>
    <name type="common">Atlantic silverside</name>
    <dbReference type="NCBI Taxonomy" id="238744"/>
    <lineage>
        <taxon>Eukaryota</taxon>
        <taxon>Metazoa</taxon>
        <taxon>Chordata</taxon>
        <taxon>Craniata</taxon>
        <taxon>Vertebrata</taxon>
        <taxon>Euteleostomi</taxon>
        <taxon>Actinopterygii</taxon>
        <taxon>Neopterygii</taxon>
        <taxon>Teleostei</taxon>
        <taxon>Neoteleostei</taxon>
        <taxon>Acanthomorphata</taxon>
        <taxon>Ovalentaria</taxon>
        <taxon>Atherinomorphae</taxon>
        <taxon>Atheriniformes</taxon>
        <taxon>Atherinopsidae</taxon>
        <taxon>Menidiinae</taxon>
        <taxon>Menidia</taxon>
    </lineage>
</organism>
<feature type="domain" description="Aladin seven-bladed propeller" evidence="1">
    <location>
        <begin position="165"/>
        <end position="381"/>
    </location>
</feature>
<gene>
    <name evidence="2" type="ORF">MMEN_LOCUS21893</name>
</gene>
<dbReference type="InterPro" id="IPR001680">
    <property type="entry name" value="WD40_rpt"/>
</dbReference>
<dbReference type="InterPro" id="IPR057403">
    <property type="entry name" value="Beta-prop_Aladin"/>
</dbReference>
<dbReference type="GO" id="GO:0005643">
    <property type="term" value="C:nuclear pore"/>
    <property type="evidence" value="ECO:0007669"/>
    <property type="project" value="TreeGrafter"/>
</dbReference>
<dbReference type="SMART" id="SM00320">
    <property type="entry name" value="WD40"/>
    <property type="match status" value="4"/>
</dbReference>
<dbReference type="Pfam" id="PF25460">
    <property type="entry name" value="Beta-prop_Aladin"/>
    <property type="match status" value="1"/>
</dbReference>
<reference evidence="2" key="1">
    <citation type="submission" date="2021-05" db="EMBL/GenBank/DDBJ databases">
        <authorList>
            <person name="Tigano A."/>
        </authorList>
    </citation>
    <scope>NUCLEOTIDE SEQUENCE</scope>
</reference>
<accession>A0A8S4C2T7</accession>
<dbReference type="SUPFAM" id="SSF50978">
    <property type="entry name" value="WD40 repeat-like"/>
    <property type="match status" value="1"/>
</dbReference>
<comment type="caution">
    <text evidence="2">The sequence shown here is derived from an EMBL/GenBank/DDBJ whole genome shotgun (WGS) entry which is preliminary data.</text>
</comment>
<sequence>MCQHSRVFDGPGISLPGVTALRLQVEGAGFVRVKMCSLALFPPPLPSGQTTLCESNNELLSGTNSEERLKQDSSPLSLHFPRESLKLHSRTESSSKAAFLDHSETLWMRSAAAWRDGGLTGLLNEITTSHAEVPKWLSVSSGCVLALLRWVSSFHGSLFPHLTLSSEDMIAEFSQVLNWSDCVVRAFAWHPHTDKFAVALLDDSIKIYNPKSATTPTLKHRLQRSVAAVRWKPLCASALAVACQNCLLVWHVDPCSLSTRPSSGCAQVLSYPGHSPVTSIAWSPSGSLLVSASPVDTAMMVWDVAAESCVPLQRVGGGGVTFLSWSPDGSHVLASTPSALFRVWETRMWTCERWPCLKGRCQSGCWSPDGSRLLFTVQGETTAAVVADLSETTFNTPDGEIIVGGKIQSLAWDPRGERLAVLLKGDPQTSSRPAIIAVFKTRANPIFELLPCGFVQGEPGVEPRLMQFHPNFRHGALLTVCWSSGRITHVPFYFLSAATPHIGLSGSPSMPHPQERPADFPNQSLFTELIS</sequence>
<dbReference type="FunFam" id="2.130.10.10:FF:000815">
    <property type="entry name" value="Aladin WD repeat nucleoporin"/>
    <property type="match status" value="1"/>
</dbReference>
<dbReference type="OrthoDB" id="411991at2759"/>
<evidence type="ECO:0000313" key="3">
    <source>
        <dbReference type="Proteomes" id="UP000677803"/>
    </source>
</evidence>
<dbReference type="InterPro" id="IPR045139">
    <property type="entry name" value="Aladin"/>
</dbReference>
<dbReference type="PANTHER" id="PTHR14494">
    <property type="entry name" value="ALADIN/ADRACALIN/AAAS"/>
    <property type="match status" value="1"/>
</dbReference>
<dbReference type="AlphaFoldDB" id="A0A8S4C2T7"/>
<dbReference type="EMBL" id="CAJRST010041110">
    <property type="protein sequence ID" value="CAG6021698.1"/>
    <property type="molecule type" value="Genomic_DNA"/>
</dbReference>
<proteinExistence type="predicted"/>
<evidence type="ECO:0000313" key="2">
    <source>
        <dbReference type="EMBL" id="CAG6021698.1"/>
    </source>
</evidence>
<protein>
    <submittedName>
        <fullName evidence="2">(Atlantic silverside) hypothetical protein</fullName>
    </submittedName>
</protein>
<name>A0A8S4C2T7_9TELE</name>
<dbReference type="InterPro" id="IPR015943">
    <property type="entry name" value="WD40/YVTN_repeat-like_dom_sf"/>
</dbReference>
<dbReference type="PANTHER" id="PTHR14494:SF0">
    <property type="entry name" value="ALADIN"/>
    <property type="match status" value="1"/>
</dbReference>